<sequence length="278" mass="31521">MTPQSARYWRGTVPRIKQVIQHFTLGGCLALTVGCSAVGKPESFTFVPDFPPNFKYELKAIYLPAKGETCSLPGKRDFWVSFNKHNMEYKGTSEIELYRTASDCPLALNRVEIKITGIFGPERSDSSYDYASFAVRPELLERHMGNFSDDGTGEFFGECMWSFRTVGPKRYLIKLLTCKKMDARGNVARSRPFTAYTLTQLPGKTVRLKIKLAAQEKPAIGDTWVEVPGGWKRCLGDSFEDQYAFCYGNYKDFSTFKMVDERICTIYPGCTENKDDIP</sequence>
<comment type="caution">
    <text evidence="1">The sequence shown here is derived from an EMBL/GenBank/DDBJ whole genome shotgun (WGS) entry which is preliminary data.</text>
</comment>
<name>A0A6L5BQH4_9PSED</name>
<dbReference type="EMBL" id="JAAAXX010000002">
    <property type="protein sequence ID" value="KAF2389274.1"/>
    <property type="molecule type" value="Genomic_DNA"/>
</dbReference>
<dbReference type="PROSITE" id="PS51257">
    <property type="entry name" value="PROKAR_LIPOPROTEIN"/>
    <property type="match status" value="1"/>
</dbReference>
<reference evidence="1 2" key="1">
    <citation type="submission" date="2019-12" db="EMBL/GenBank/DDBJ databases">
        <title>Endophytic bacteria associated with Panax ginseng seedlings.</title>
        <authorList>
            <person name="Park J.M."/>
            <person name="Shin R."/>
            <person name="Jo S.H."/>
        </authorList>
    </citation>
    <scope>NUCLEOTIDE SEQUENCE [LARGE SCALE GENOMIC DNA]</scope>
    <source>
        <strain evidence="1 2">PgKB32</strain>
    </source>
</reference>
<organism evidence="1 2">
    <name type="scientific">Pseudomonas frederiksbergensis</name>
    <dbReference type="NCBI Taxonomy" id="104087"/>
    <lineage>
        <taxon>Bacteria</taxon>
        <taxon>Pseudomonadati</taxon>
        <taxon>Pseudomonadota</taxon>
        <taxon>Gammaproteobacteria</taxon>
        <taxon>Pseudomonadales</taxon>
        <taxon>Pseudomonadaceae</taxon>
        <taxon>Pseudomonas</taxon>
    </lineage>
</organism>
<evidence type="ECO:0000313" key="1">
    <source>
        <dbReference type="EMBL" id="KAF2389274.1"/>
    </source>
</evidence>
<protein>
    <recommendedName>
        <fullName evidence="3">Lipoprotein</fullName>
    </recommendedName>
</protein>
<gene>
    <name evidence="1" type="ORF">FX983_03713</name>
</gene>
<evidence type="ECO:0008006" key="3">
    <source>
        <dbReference type="Google" id="ProtNLM"/>
    </source>
</evidence>
<dbReference type="Proteomes" id="UP000475265">
    <property type="component" value="Unassembled WGS sequence"/>
</dbReference>
<accession>A0A6L5BQH4</accession>
<proteinExistence type="predicted"/>
<evidence type="ECO:0000313" key="2">
    <source>
        <dbReference type="Proteomes" id="UP000475265"/>
    </source>
</evidence>
<dbReference type="AlphaFoldDB" id="A0A6L5BQH4"/>